<protein>
    <recommendedName>
        <fullName evidence="4">Tc1-like transposase DDE domain-containing protein</fullName>
    </recommendedName>
</protein>
<dbReference type="PANTHER" id="PTHR35871:SF1">
    <property type="entry name" value="CXC1-LIKE CYSTEINE CLUSTER ASSOCIATED WITH KDZ TRANSPOSASES DOMAIN-CONTAINING PROTEIN"/>
    <property type="match status" value="1"/>
</dbReference>
<dbReference type="InterPro" id="IPR036397">
    <property type="entry name" value="RNaseH_sf"/>
</dbReference>
<evidence type="ECO:0008006" key="4">
    <source>
        <dbReference type="Google" id="ProtNLM"/>
    </source>
</evidence>
<sequence>MPPPSKKRKQYLDAAERATAGGIRKRAQLLDELCQPGQLGSHTENSEAERVGGINQPDLSTPKIPANGAPGPPLGTSSPVFSTNPETDLNDNSAHNDTLDHDTKSAYNRPPTAQEALYARSQIDAATRTCCCSGGYIYQDLDPTTCCRFTGMEACLNHFIRAGSKNFLAASICAAEGQDSGVPYARRLRQWIQTLIDTGDLPYFEHGWWNVSILEDEDIVRKIKIHLKKIGKLACAEDVVKFLADSETWDWLGVPKGISLRTAQRWMQRCGGFCWRKTPKGQYFDGHERDDVVKYRQETFLPFWRRLERFRTIYNEKGKPDLTRPMLLEPGKKPVIIWFHDESIFFANNRRIIRWVGENKHATPFKKGKGATIMVANFVSAEFGWLQGINGKSARVLFCPGVNRDGYFTCNWVVEQLENAIEIVKEAYPEYTHVFIYNNAPSHTKRPKDAITARQMPKKPVPVFPRPIVKNKQKIPAPRMEPGKLPDGRAQSFYFPDDHPEHPGWFKGMAEILQERGMDEIAEKPAQCRDFKCEEGRTDCCCRRALFCQPDFESRESTLEETAQKLGTEVVFLPKYHCELNPIEQCWGYAKEKYRKMPETNRESVMKQYVINAVDSVPLLSIRKFAARTQRFIDAYAMGRCGPEATEWATKMFRSHRQTPKYVDTERIFL</sequence>
<name>A0A8H7H1R9_9AGAM</name>
<evidence type="ECO:0000313" key="2">
    <source>
        <dbReference type="EMBL" id="KAF8672947.1"/>
    </source>
</evidence>
<dbReference type="AlphaFoldDB" id="A0A8H7H1R9"/>
<evidence type="ECO:0000313" key="3">
    <source>
        <dbReference type="Proteomes" id="UP000650582"/>
    </source>
</evidence>
<feature type="region of interest" description="Disordered" evidence="1">
    <location>
        <begin position="34"/>
        <end position="108"/>
    </location>
</feature>
<feature type="compositionally biased region" description="Polar residues" evidence="1">
    <location>
        <begin position="75"/>
        <end position="96"/>
    </location>
</feature>
<evidence type="ECO:0000256" key="1">
    <source>
        <dbReference type="SAM" id="MobiDB-lite"/>
    </source>
</evidence>
<accession>A0A8H7H1R9</accession>
<dbReference type="GO" id="GO:0003676">
    <property type="term" value="F:nucleic acid binding"/>
    <property type="evidence" value="ECO:0007669"/>
    <property type="project" value="InterPro"/>
</dbReference>
<gene>
    <name evidence="2" type="ORF">RHS04_07726</name>
</gene>
<proteinExistence type="predicted"/>
<dbReference type="Proteomes" id="UP000650582">
    <property type="component" value="Unassembled WGS sequence"/>
</dbReference>
<dbReference type="EMBL" id="JACYCC010000173">
    <property type="protein sequence ID" value="KAF8672947.1"/>
    <property type="molecule type" value="Genomic_DNA"/>
</dbReference>
<comment type="caution">
    <text evidence="2">The sequence shown here is derived from an EMBL/GenBank/DDBJ whole genome shotgun (WGS) entry which is preliminary data.</text>
</comment>
<dbReference type="Gene3D" id="3.30.420.10">
    <property type="entry name" value="Ribonuclease H-like superfamily/Ribonuclease H"/>
    <property type="match status" value="1"/>
</dbReference>
<reference evidence="2" key="1">
    <citation type="submission" date="2020-09" db="EMBL/GenBank/DDBJ databases">
        <title>Comparative genome analyses of four rice-infecting Rhizoctonia solani isolates reveal extensive enrichment of homogalacturonan modification genes.</title>
        <authorList>
            <person name="Lee D.-Y."/>
            <person name="Jeon J."/>
            <person name="Kim K.-T."/>
            <person name="Cheong K."/>
            <person name="Song H."/>
            <person name="Choi G."/>
            <person name="Ko J."/>
            <person name="Opiyo S.O."/>
            <person name="Zuo S."/>
            <person name="Madhav S."/>
            <person name="Lee Y.-H."/>
            <person name="Wang G.-L."/>
        </authorList>
    </citation>
    <scope>NUCLEOTIDE SEQUENCE</scope>
    <source>
        <strain evidence="2">AG1-IA YN-7</strain>
    </source>
</reference>
<organism evidence="2 3">
    <name type="scientific">Rhizoctonia solani</name>
    <dbReference type="NCBI Taxonomy" id="456999"/>
    <lineage>
        <taxon>Eukaryota</taxon>
        <taxon>Fungi</taxon>
        <taxon>Dikarya</taxon>
        <taxon>Basidiomycota</taxon>
        <taxon>Agaricomycotina</taxon>
        <taxon>Agaricomycetes</taxon>
        <taxon>Cantharellales</taxon>
        <taxon>Ceratobasidiaceae</taxon>
        <taxon>Rhizoctonia</taxon>
    </lineage>
</organism>
<dbReference type="PANTHER" id="PTHR35871">
    <property type="entry name" value="EXPRESSED PROTEIN"/>
    <property type="match status" value="1"/>
</dbReference>